<gene>
    <name evidence="2" type="ORF">F0562_025470</name>
</gene>
<evidence type="ECO:0000313" key="3">
    <source>
        <dbReference type="Proteomes" id="UP000325577"/>
    </source>
</evidence>
<reference evidence="2 3" key="1">
    <citation type="submission" date="2019-09" db="EMBL/GenBank/DDBJ databases">
        <title>A chromosome-level genome assembly of the Chinese tupelo Nyssa sinensis.</title>
        <authorList>
            <person name="Yang X."/>
            <person name="Kang M."/>
            <person name="Yang Y."/>
            <person name="Xiong H."/>
            <person name="Wang M."/>
            <person name="Zhang Z."/>
            <person name="Wang Z."/>
            <person name="Wu H."/>
            <person name="Ma T."/>
            <person name="Liu J."/>
            <person name="Xi Z."/>
        </authorList>
    </citation>
    <scope>NUCLEOTIDE SEQUENCE [LARGE SCALE GENOMIC DNA]</scope>
    <source>
        <strain evidence="2">J267</strain>
        <tissue evidence="2">Leaf</tissue>
    </source>
</reference>
<keyword evidence="3" id="KW-1185">Reference proteome</keyword>
<name>A0A5J5B825_9ASTE</name>
<evidence type="ECO:0000313" key="2">
    <source>
        <dbReference type="EMBL" id="KAA8538778.1"/>
    </source>
</evidence>
<sequence length="210" mass="22560">MASSPPGPHQTPICTATPSIQTVQQMQNVHVIPCPPQPQIPSRATTASLSVPYTEQVNQPFTRPHPPTSPGSHHTLVCNIVPTMQAAPAPCKNPRQSTTWPSYMIVNQQKHNASSSDGPQPAPHTSFNPAIAHVSDGPHPSSQPYTDTYTHSLFKPPQQTTMRSDDTAVQLVRAHLENSGKVQSSTGPVKLQSDATAANSLMQANFLQLT</sequence>
<protein>
    <submittedName>
        <fullName evidence="2">Uncharacterized protein</fullName>
    </submittedName>
</protein>
<feature type="region of interest" description="Disordered" evidence="1">
    <location>
        <begin position="109"/>
        <end position="147"/>
    </location>
</feature>
<dbReference type="Proteomes" id="UP000325577">
    <property type="component" value="Linkage Group LG14"/>
</dbReference>
<feature type="compositionally biased region" description="Polar residues" evidence="1">
    <location>
        <begin position="109"/>
        <end position="128"/>
    </location>
</feature>
<organism evidence="2 3">
    <name type="scientific">Nyssa sinensis</name>
    <dbReference type="NCBI Taxonomy" id="561372"/>
    <lineage>
        <taxon>Eukaryota</taxon>
        <taxon>Viridiplantae</taxon>
        <taxon>Streptophyta</taxon>
        <taxon>Embryophyta</taxon>
        <taxon>Tracheophyta</taxon>
        <taxon>Spermatophyta</taxon>
        <taxon>Magnoliopsida</taxon>
        <taxon>eudicotyledons</taxon>
        <taxon>Gunneridae</taxon>
        <taxon>Pentapetalae</taxon>
        <taxon>asterids</taxon>
        <taxon>Cornales</taxon>
        <taxon>Nyssaceae</taxon>
        <taxon>Nyssa</taxon>
    </lineage>
</organism>
<proteinExistence type="predicted"/>
<dbReference type="EMBL" id="CM018037">
    <property type="protein sequence ID" value="KAA8538778.1"/>
    <property type="molecule type" value="Genomic_DNA"/>
</dbReference>
<dbReference type="AlphaFoldDB" id="A0A5J5B825"/>
<accession>A0A5J5B825</accession>
<evidence type="ECO:0000256" key="1">
    <source>
        <dbReference type="SAM" id="MobiDB-lite"/>
    </source>
</evidence>